<feature type="region of interest" description="Disordered" evidence="1">
    <location>
        <begin position="1"/>
        <end position="34"/>
    </location>
</feature>
<feature type="compositionally biased region" description="Low complexity" evidence="1">
    <location>
        <begin position="413"/>
        <end position="422"/>
    </location>
</feature>
<feature type="region of interest" description="Disordered" evidence="1">
    <location>
        <begin position="499"/>
        <end position="518"/>
    </location>
</feature>
<dbReference type="GO" id="GO:0005938">
    <property type="term" value="C:cell cortex"/>
    <property type="evidence" value="ECO:0007669"/>
    <property type="project" value="TreeGrafter"/>
</dbReference>
<dbReference type="GO" id="GO:0005096">
    <property type="term" value="F:GTPase activator activity"/>
    <property type="evidence" value="ECO:0007669"/>
    <property type="project" value="TreeGrafter"/>
</dbReference>
<reference evidence="3" key="1">
    <citation type="submission" date="2022-07" db="EMBL/GenBank/DDBJ databases">
        <title>Phylogenomic reconstructions and comparative analyses of Kickxellomycotina fungi.</title>
        <authorList>
            <person name="Reynolds N.K."/>
            <person name="Stajich J.E."/>
            <person name="Barry K."/>
            <person name="Grigoriev I.V."/>
            <person name="Crous P."/>
            <person name="Smith M.E."/>
        </authorList>
    </citation>
    <scope>NUCLEOTIDE SEQUENCE</scope>
    <source>
        <strain evidence="3">BCRC 34489</strain>
    </source>
</reference>
<dbReference type="PROSITE" id="PS00509">
    <property type="entry name" value="RAS_GTPASE_ACTIV_1"/>
    <property type="match status" value="1"/>
</dbReference>
<comment type="caution">
    <text evidence="3">The sequence shown here is derived from an EMBL/GenBank/DDBJ whole genome shotgun (WGS) entry which is preliminary data.</text>
</comment>
<evidence type="ECO:0000256" key="1">
    <source>
        <dbReference type="SAM" id="MobiDB-lite"/>
    </source>
</evidence>
<dbReference type="InterPro" id="IPR001936">
    <property type="entry name" value="RasGAP_dom"/>
</dbReference>
<feature type="region of interest" description="Disordered" evidence="1">
    <location>
        <begin position="394"/>
        <end position="422"/>
    </location>
</feature>
<evidence type="ECO:0000259" key="2">
    <source>
        <dbReference type="PROSITE" id="PS50018"/>
    </source>
</evidence>
<dbReference type="SMART" id="SM00323">
    <property type="entry name" value="RasGAP"/>
    <property type="match status" value="1"/>
</dbReference>
<accession>A0A9W8HB24</accession>
<gene>
    <name evidence="3" type="primary">gap1</name>
    <name evidence="3" type="ORF">GGI15_004309</name>
</gene>
<dbReference type="AlphaFoldDB" id="A0A9W8HB24"/>
<dbReference type="InterPro" id="IPR008936">
    <property type="entry name" value="Rho_GTPase_activation_prot"/>
</dbReference>
<feature type="compositionally biased region" description="Basic and acidic residues" evidence="1">
    <location>
        <begin position="51"/>
        <end position="62"/>
    </location>
</feature>
<dbReference type="InterPro" id="IPR023152">
    <property type="entry name" value="RasGAP_CS"/>
</dbReference>
<dbReference type="OrthoDB" id="775356at2759"/>
<evidence type="ECO:0000313" key="3">
    <source>
        <dbReference type="EMBL" id="KAJ2778014.1"/>
    </source>
</evidence>
<name>A0A9W8HB24_9FUNG</name>
<evidence type="ECO:0000313" key="4">
    <source>
        <dbReference type="Proteomes" id="UP001140172"/>
    </source>
</evidence>
<dbReference type="EMBL" id="JANBUM010000374">
    <property type="protein sequence ID" value="KAJ2778014.1"/>
    <property type="molecule type" value="Genomic_DNA"/>
</dbReference>
<sequence>MAKTRRGKQKADRTGRVSPAAEHSSNSSSNNNNDNLGGWLLRLWGGLRRLRDTPDERPENPRRGGRSRSSPPLVETGALIVGPVRDPLVAIPAEIMFTARRAALYTEMVGLALHCPYYLARVVAGVKYGESEGLLRVVLESLFAAPAYEKSLTAFTSLDNDLASVYQDWARTQSTRLPLVVSSVEAAGYTEVQNLSRRRSRHLSHLTTHFLYDIINAHAHIPQGLLAICTTTMRAAQRRFPMADEAQAYSLVGGIFFLRYVNAALLSPDQYGLLDGPPSAAVKNNLKLVARLLQRLSNNWGKPADEWPVDARKFMRSNARRFGLFLASLTDDAAERRGKLADPGAALGEPAGERSGVGVARCGECGERGGMRRRRECRDPGTCIRQCPAVRRAATKSDGTAKASAAVGGRQGSPGSSSCSSASASTGCSTHSMFNMGGGPARVAETPVSAGDVVMPLNDLYALQKYLAGYSDAWAPGEMLAQGRGGPAGGMQACLRELGPAPAPVPPMNNHRTRIKLH</sequence>
<feature type="domain" description="Ras-GAP" evidence="2">
    <location>
        <begin position="148"/>
        <end position="298"/>
    </location>
</feature>
<dbReference type="PROSITE" id="PS50018">
    <property type="entry name" value="RAS_GTPASE_ACTIV_2"/>
    <property type="match status" value="1"/>
</dbReference>
<dbReference type="Gene3D" id="1.10.506.10">
    <property type="entry name" value="GTPase Activation - p120gap, domain 1"/>
    <property type="match status" value="1"/>
</dbReference>
<dbReference type="SUPFAM" id="SSF48350">
    <property type="entry name" value="GTPase activation domain, GAP"/>
    <property type="match status" value="1"/>
</dbReference>
<dbReference type="Pfam" id="PF00616">
    <property type="entry name" value="RasGAP"/>
    <property type="match status" value="1"/>
</dbReference>
<dbReference type="PANTHER" id="PTHR14149">
    <property type="entry name" value="RAS GTPASE-ACTIVATING PROTEIN WITH IQ MOTIF"/>
    <property type="match status" value="1"/>
</dbReference>
<feature type="region of interest" description="Disordered" evidence="1">
    <location>
        <begin position="51"/>
        <end position="73"/>
    </location>
</feature>
<protein>
    <submittedName>
        <fullName evidence="3">RasGAP protein</fullName>
    </submittedName>
</protein>
<keyword evidence="4" id="KW-1185">Reference proteome</keyword>
<proteinExistence type="predicted"/>
<feature type="compositionally biased region" description="Low complexity" evidence="1">
    <location>
        <begin position="24"/>
        <end position="34"/>
    </location>
</feature>
<organism evidence="3 4">
    <name type="scientific">Coemansia interrupta</name>
    <dbReference type="NCBI Taxonomy" id="1126814"/>
    <lineage>
        <taxon>Eukaryota</taxon>
        <taxon>Fungi</taxon>
        <taxon>Fungi incertae sedis</taxon>
        <taxon>Zoopagomycota</taxon>
        <taxon>Kickxellomycotina</taxon>
        <taxon>Kickxellomycetes</taxon>
        <taxon>Kickxellales</taxon>
        <taxon>Kickxellaceae</taxon>
        <taxon>Coemansia</taxon>
    </lineage>
</organism>
<dbReference type="Proteomes" id="UP001140172">
    <property type="component" value="Unassembled WGS sequence"/>
</dbReference>